<gene>
    <name evidence="2" type="ORF">NC653_034415</name>
</gene>
<reference evidence="2" key="1">
    <citation type="journal article" date="2023" name="Mol. Ecol. Resour.">
        <title>Chromosome-level genome assembly of a triploid poplar Populus alba 'Berolinensis'.</title>
        <authorList>
            <person name="Chen S."/>
            <person name="Yu Y."/>
            <person name="Wang X."/>
            <person name="Wang S."/>
            <person name="Zhang T."/>
            <person name="Zhou Y."/>
            <person name="He R."/>
            <person name="Meng N."/>
            <person name="Wang Y."/>
            <person name="Liu W."/>
            <person name="Liu Z."/>
            <person name="Liu J."/>
            <person name="Guo Q."/>
            <person name="Huang H."/>
            <person name="Sederoff R.R."/>
            <person name="Wang G."/>
            <person name="Qu G."/>
            <person name="Chen S."/>
        </authorList>
    </citation>
    <scope>NUCLEOTIDE SEQUENCE</scope>
    <source>
        <strain evidence="2">SC-2020</strain>
    </source>
</reference>
<keyword evidence="3" id="KW-1185">Reference proteome</keyword>
<evidence type="ECO:0000256" key="1">
    <source>
        <dbReference type="SAM" id="MobiDB-lite"/>
    </source>
</evidence>
<comment type="caution">
    <text evidence="2">The sequence shown here is derived from an EMBL/GenBank/DDBJ whole genome shotgun (WGS) entry which is preliminary data.</text>
</comment>
<sequence>MEAPTQLHLFHAQTRVFNIKSSNLTTSNKAATTALLLLGYYASVKVEHRSPSYTEVWHDLKVLDAANVDRPQASSGISYCKWAFCIMISKHVFDLCLFYFPLWLSSSRSCILHFSQLKGIGYGGGRREEGGGKLVKNETSSIHSENGSILPDLFYEKLRIEKQFYHGNKYCGECHEKSIANKEASLDMEMDKERWAPPTQKNWLVQPNTAPADCSTTSRFSKIFTFSIQWQQQDLYLLSPVTAPQGSSLHSIEVSPDQQCELQQQDLYLLSPVTAPQGSSLHSIEVSPDQQCELQQQPLTASSSIFQGQRLSSSRP</sequence>
<protein>
    <submittedName>
        <fullName evidence="2">Uncharacterized protein</fullName>
    </submittedName>
</protein>
<dbReference type="AlphaFoldDB" id="A0AAD6LMI2"/>
<feature type="region of interest" description="Disordered" evidence="1">
    <location>
        <begin position="277"/>
        <end position="316"/>
    </location>
</feature>
<evidence type="ECO:0000313" key="3">
    <source>
        <dbReference type="Proteomes" id="UP001164929"/>
    </source>
</evidence>
<name>A0AAD6LMI2_9ROSI</name>
<proteinExistence type="predicted"/>
<dbReference type="Proteomes" id="UP001164929">
    <property type="component" value="Chromosome 15"/>
</dbReference>
<evidence type="ECO:0000313" key="2">
    <source>
        <dbReference type="EMBL" id="KAJ6969852.1"/>
    </source>
</evidence>
<dbReference type="EMBL" id="JAQIZT010000015">
    <property type="protein sequence ID" value="KAJ6969852.1"/>
    <property type="molecule type" value="Genomic_DNA"/>
</dbReference>
<organism evidence="2 3">
    <name type="scientific">Populus alba x Populus x berolinensis</name>
    <dbReference type="NCBI Taxonomy" id="444605"/>
    <lineage>
        <taxon>Eukaryota</taxon>
        <taxon>Viridiplantae</taxon>
        <taxon>Streptophyta</taxon>
        <taxon>Embryophyta</taxon>
        <taxon>Tracheophyta</taxon>
        <taxon>Spermatophyta</taxon>
        <taxon>Magnoliopsida</taxon>
        <taxon>eudicotyledons</taxon>
        <taxon>Gunneridae</taxon>
        <taxon>Pentapetalae</taxon>
        <taxon>rosids</taxon>
        <taxon>fabids</taxon>
        <taxon>Malpighiales</taxon>
        <taxon>Salicaceae</taxon>
        <taxon>Saliceae</taxon>
        <taxon>Populus</taxon>
    </lineage>
</organism>
<accession>A0AAD6LMI2</accession>